<organism evidence="5 6">
    <name type="scientific">Idiomarina seosinensis</name>
    <dbReference type="NCBI Taxonomy" id="281739"/>
    <lineage>
        <taxon>Bacteria</taxon>
        <taxon>Pseudomonadati</taxon>
        <taxon>Pseudomonadota</taxon>
        <taxon>Gammaproteobacteria</taxon>
        <taxon>Alteromonadales</taxon>
        <taxon>Idiomarinaceae</taxon>
        <taxon>Idiomarina</taxon>
    </lineage>
</organism>
<name>A0A432ZBP0_9GAMM</name>
<evidence type="ECO:0000313" key="6">
    <source>
        <dbReference type="Proteomes" id="UP000287908"/>
    </source>
</evidence>
<protein>
    <recommendedName>
        <fullName evidence="1">glutathione transferase</fullName>
        <ecNumber evidence="1">2.5.1.18</ecNumber>
    </recommendedName>
</protein>
<reference evidence="5 6" key="1">
    <citation type="journal article" date="2011" name="Front. Microbiol.">
        <title>Genomic signatures of strain selection and enhancement in Bacillus atrophaeus var. globigii, a historical biowarfare simulant.</title>
        <authorList>
            <person name="Gibbons H.S."/>
            <person name="Broomall S.M."/>
            <person name="McNew L.A."/>
            <person name="Daligault H."/>
            <person name="Chapman C."/>
            <person name="Bruce D."/>
            <person name="Karavis M."/>
            <person name="Krepps M."/>
            <person name="McGregor P.A."/>
            <person name="Hong C."/>
            <person name="Park K.H."/>
            <person name="Akmal A."/>
            <person name="Feldman A."/>
            <person name="Lin J.S."/>
            <person name="Chang W.E."/>
            <person name="Higgs B.W."/>
            <person name="Demirev P."/>
            <person name="Lindquist J."/>
            <person name="Liem A."/>
            <person name="Fochler E."/>
            <person name="Read T.D."/>
            <person name="Tapia R."/>
            <person name="Johnson S."/>
            <person name="Bishop-Lilly K.A."/>
            <person name="Detter C."/>
            <person name="Han C."/>
            <person name="Sozhamannan S."/>
            <person name="Rosenzweig C.N."/>
            <person name="Skowronski E.W."/>
        </authorList>
    </citation>
    <scope>NUCLEOTIDE SEQUENCE [LARGE SCALE GENOMIC DNA]</scope>
    <source>
        <strain evidence="5 6">CL-SP19</strain>
    </source>
</reference>
<dbReference type="InterPro" id="IPR004045">
    <property type="entry name" value="Glutathione_S-Trfase_N"/>
</dbReference>
<dbReference type="Proteomes" id="UP000287908">
    <property type="component" value="Unassembled WGS sequence"/>
</dbReference>
<dbReference type="GO" id="GO:0004364">
    <property type="term" value="F:glutathione transferase activity"/>
    <property type="evidence" value="ECO:0007669"/>
    <property type="project" value="UniProtKB-EC"/>
</dbReference>
<sequence length="205" mass="23591">MKLYEMASAPNPRRVRMFLAEKGLLDKVERIEIDLAKGENLSDDFSSKNPMKKVPVLELDDGSCISETTAICRYFEEQYPDSPSLLGDNANEKAIIEQWTRWIDFYLFTPIGMGFQHTSGYFKDRMNPIKEWGEDSIKAAIKFLDFLEQHLKDNEFIAYGRFTAADINAFCSVDFGKVVKLRVDDSRPHLKAWYEKIQARPSASV</sequence>
<dbReference type="CDD" id="cd03051">
    <property type="entry name" value="GST_N_GTT2_like"/>
    <property type="match status" value="1"/>
</dbReference>
<dbReference type="Pfam" id="PF13409">
    <property type="entry name" value="GST_N_2"/>
    <property type="match status" value="1"/>
</dbReference>
<dbReference type="Gene3D" id="1.20.1050.10">
    <property type="match status" value="1"/>
</dbReference>
<dbReference type="RefSeq" id="WP_126785239.1">
    <property type="nucleotide sequence ID" value="NZ_PIQF01000003.1"/>
</dbReference>
<dbReference type="OrthoDB" id="9797500at2"/>
<dbReference type="GO" id="GO:0005737">
    <property type="term" value="C:cytoplasm"/>
    <property type="evidence" value="ECO:0007669"/>
    <property type="project" value="TreeGrafter"/>
</dbReference>
<evidence type="ECO:0000256" key="2">
    <source>
        <dbReference type="ARBA" id="ARBA00022679"/>
    </source>
</evidence>
<dbReference type="InterPro" id="IPR010987">
    <property type="entry name" value="Glutathione-S-Trfase_C-like"/>
</dbReference>
<dbReference type="SFLD" id="SFLDS00019">
    <property type="entry name" value="Glutathione_Transferase_(cytos"/>
    <property type="match status" value="1"/>
</dbReference>
<dbReference type="InterPro" id="IPR004046">
    <property type="entry name" value="GST_C"/>
</dbReference>
<evidence type="ECO:0000259" key="3">
    <source>
        <dbReference type="PROSITE" id="PS50404"/>
    </source>
</evidence>
<evidence type="ECO:0000259" key="4">
    <source>
        <dbReference type="PROSITE" id="PS50405"/>
    </source>
</evidence>
<dbReference type="PANTHER" id="PTHR43900:SF97">
    <property type="entry name" value="GLUTATHIONE TRANSFERASE"/>
    <property type="match status" value="1"/>
</dbReference>
<dbReference type="PROSITE" id="PS50405">
    <property type="entry name" value="GST_CTER"/>
    <property type="match status" value="1"/>
</dbReference>
<keyword evidence="6" id="KW-1185">Reference proteome</keyword>
<feature type="domain" description="GST N-terminal" evidence="3">
    <location>
        <begin position="1"/>
        <end position="83"/>
    </location>
</feature>
<dbReference type="SUPFAM" id="SSF47616">
    <property type="entry name" value="GST C-terminal domain-like"/>
    <property type="match status" value="1"/>
</dbReference>
<dbReference type="PANTHER" id="PTHR43900">
    <property type="entry name" value="GLUTATHIONE S-TRANSFERASE RHO"/>
    <property type="match status" value="1"/>
</dbReference>
<accession>A0A432ZBP0</accession>
<dbReference type="EC" id="2.5.1.18" evidence="1"/>
<dbReference type="InterPro" id="IPR036249">
    <property type="entry name" value="Thioredoxin-like_sf"/>
</dbReference>
<dbReference type="SFLD" id="SFLDG00358">
    <property type="entry name" value="Main_(cytGST)"/>
    <property type="match status" value="1"/>
</dbReference>
<proteinExistence type="predicted"/>
<evidence type="ECO:0000256" key="1">
    <source>
        <dbReference type="ARBA" id="ARBA00012452"/>
    </source>
</evidence>
<evidence type="ECO:0000313" key="5">
    <source>
        <dbReference type="EMBL" id="RUO75366.1"/>
    </source>
</evidence>
<comment type="caution">
    <text evidence="5">The sequence shown here is derived from an EMBL/GenBank/DDBJ whole genome shotgun (WGS) entry which is preliminary data.</text>
</comment>
<gene>
    <name evidence="5" type="ORF">CWI81_10355</name>
</gene>
<dbReference type="PROSITE" id="PS50404">
    <property type="entry name" value="GST_NTER"/>
    <property type="match status" value="1"/>
</dbReference>
<dbReference type="AlphaFoldDB" id="A0A432ZBP0"/>
<dbReference type="GO" id="GO:0043295">
    <property type="term" value="F:glutathione binding"/>
    <property type="evidence" value="ECO:0007669"/>
    <property type="project" value="TreeGrafter"/>
</dbReference>
<keyword evidence="2 5" id="KW-0808">Transferase</keyword>
<dbReference type="InterPro" id="IPR034345">
    <property type="entry name" value="Gtt2-like_N"/>
</dbReference>
<dbReference type="EMBL" id="PIQF01000003">
    <property type="protein sequence ID" value="RUO75366.1"/>
    <property type="molecule type" value="Genomic_DNA"/>
</dbReference>
<feature type="domain" description="GST C-terminal" evidence="4">
    <location>
        <begin position="89"/>
        <end position="205"/>
    </location>
</feature>
<dbReference type="InterPro" id="IPR036282">
    <property type="entry name" value="Glutathione-S-Trfase_C_sf"/>
</dbReference>
<dbReference type="Gene3D" id="3.40.30.10">
    <property type="entry name" value="Glutaredoxin"/>
    <property type="match status" value="1"/>
</dbReference>
<dbReference type="InterPro" id="IPR040079">
    <property type="entry name" value="Glutathione_S-Trfase"/>
</dbReference>
<dbReference type="SUPFAM" id="SSF52833">
    <property type="entry name" value="Thioredoxin-like"/>
    <property type="match status" value="1"/>
</dbReference>
<dbReference type="Pfam" id="PF00043">
    <property type="entry name" value="GST_C"/>
    <property type="match status" value="1"/>
</dbReference>